<sequence>MNSASTSFLLNKGHIRIPRQSCSPSKHPRRMSMLALTLFFSRTIRSLPSLSQTVSSLGQETVILEKV</sequence>
<name>A0A5N6UYN5_ASPTM</name>
<proteinExistence type="predicted"/>
<evidence type="ECO:0000313" key="2">
    <source>
        <dbReference type="Proteomes" id="UP000326950"/>
    </source>
</evidence>
<protein>
    <submittedName>
        <fullName evidence="1">Uncharacterized protein</fullName>
    </submittedName>
</protein>
<dbReference type="EMBL" id="ML738615">
    <property type="protein sequence ID" value="KAE8163717.1"/>
    <property type="molecule type" value="Genomic_DNA"/>
</dbReference>
<reference evidence="1 2" key="1">
    <citation type="submission" date="2019-04" db="EMBL/GenBank/DDBJ databases">
        <title>Friends and foes A comparative genomics study of 23 Aspergillus species from section Flavi.</title>
        <authorList>
            <consortium name="DOE Joint Genome Institute"/>
            <person name="Kjaerbolling I."/>
            <person name="Vesth T."/>
            <person name="Frisvad J.C."/>
            <person name="Nybo J.L."/>
            <person name="Theobald S."/>
            <person name="Kildgaard S."/>
            <person name="Isbrandt T."/>
            <person name="Kuo A."/>
            <person name="Sato A."/>
            <person name="Lyhne E.K."/>
            <person name="Kogle M.E."/>
            <person name="Wiebenga A."/>
            <person name="Kun R.S."/>
            <person name="Lubbers R.J."/>
            <person name="Makela M.R."/>
            <person name="Barry K."/>
            <person name="Chovatia M."/>
            <person name="Clum A."/>
            <person name="Daum C."/>
            <person name="Haridas S."/>
            <person name="He G."/>
            <person name="LaButti K."/>
            <person name="Lipzen A."/>
            <person name="Mondo S."/>
            <person name="Riley R."/>
            <person name="Salamov A."/>
            <person name="Simmons B.A."/>
            <person name="Magnuson J.K."/>
            <person name="Henrissat B."/>
            <person name="Mortensen U.H."/>
            <person name="Larsen T.O."/>
            <person name="Devries R.P."/>
            <person name="Grigoriev I.V."/>
            <person name="Machida M."/>
            <person name="Baker S.E."/>
            <person name="Andersen M.R."/>
        </authorList>
    </citation>
    <scope>NUCLEOTIDE SEQUENCE [LARGE SCALE GENOMIC DNA]</scope>
    <source>
        <strain evidence="1 2">CBS 117626</strain>
    </source>
</reference>
<dbReference type="AlphaFoldDB" id="A0A5N6UYN5"/>
<evidence type="ECO:0000313" key="1">
    <source>
        <dbReference type="EMBL" id="KAE8163717.1"/>
    </source>
</evidence>
<organism evidence="1 2">
    <name type="scientific">Aspergillus tamarii</name>
    <dbReference type="NCBI Taxonomy" id="41984"/>
    <lineage>
        <taxon>Eukaryota</taxon>
        <taxon>Fungi</taxon>
        <taxon>Dikarya</taxon>
        <taxon>Ascomycota</taxon>
        <taxon>Pezizomycotina</taxon>
        <taxon>Eurotiomycetes</taxon>
        <taxon>Eurotiomycetidae</taxon>
        <taxon>Eurotiales</taxon>
        <taxon>Aspergillaceae</taxon>
        <taxon>Aspergillus</taxon>
        <taxon>Aspergillus subgen. Circumdati</taxon>
    </lineage>
</organism>
<dbReference type="Proteomes" id="UP000326950">
    <property type="component" value="Unassembled WGS sequence"/>
</dbReference>
<accession>A0A5N6UYN5</accession>
<gene>
    <name evidence="1" type="ORF">BDV40DRAFT_262384</name>
</gene>
<keyword evidence="2" id="KW-1185">Reference proteome</keyword>